<dbReference type="InterPro" id="IPR008701">
    <property type="entry name" value="NPP1"/>
</dbReference>
<dbReference type="OrthoDB" id="89086at2759"/>
<name>A0A8T1X0E0_9STRA</name>
<dbReference type="Proteomes" id="UP000693981">
    <property type="component" value="Unassembled WGS sequence"/>
</dbReference>
<evidence type="ECO:0000256" key="4">
    <source>
        <dbReference type="ARBA" id="ARBA00023026"/>
    </source>
</evidence>
<reference evidence="6" key="1">
    <citation type="submission" date="2021-02" db="EMBL/GenBank/DDBJ databases">
        <authorList>
            <person name="Palmer J.M."/>
        </authorList>
    </citation>
    <scope>NUCLEOTIDE SEQUENCE</scope>
    <source>
        <strain evidence="6">SCRP23</strain>
    </source>
</reference>
<proteinExistence type="inferred from homology"/>
<accession>A0A8T1X0E0</accession>
<dbReference type="PANTHER" id="PTHR33657">
    <property type="entry name" value="DOMAIN PROTEIN, PUTATIVE (AFU_ORTHOLOGUE AFUA_5G00600)-RELATED"/>
    <property type="match status" value="1"/>
</dbReference>
<evidence type="ECO:0000256" key="2">
    <source>
        <dbReference type="ARBA" id="ARBA00009520"/>
    </source>
</evidence>
<dbReference type="Pfam" id="PF05630">
    <property type="entry name" value="NPP1"/>
    <property type="match status" value="1"/>
</dbReference>
<evidence type="ECO:0000256" key="3">
    <source>
        <dbReference type="ARBA" id="ARBA00022525"/>
    </source>
</evidence>
<sequence length="247" mass="27653">MNFLAGIAVVGVMLSAVDADSIGHDKVQPFAQPESVTFSEKAAVQFKPSLVVYSGCHPYPAVNAAGETSGGLKPSGSSSGQCEKPELGSQIYGRAGWYSNMWAIMYAWYFPKDDPPMSSGHRHDWENIVVWIDNPEANPPMLKAVSAWINEESRYDQHHASARAYNNARKYSNGSSPNIRYRSLSWFRYTRVDMSVQDDDAEFQDLIMWEQLTNEARSALESTDFGDAKVPFNDANYQSLLDKAWPY</sequence>
<evidence type="ECO:0000256" key="5">
    <source>
        <dbReference type="SAM" id="SignalP"/>
    </source>
</evidence>
<dbReference type="PIRSF" id="PIRSF029958">
    <property type="entry name" value="Necrosis-inducing_protein"/>
    <property type="match status" value="1"/>
</dbReference>
<comment type="subcellular location">
    <subcellularLocation>
        <location evidence="1">Secreted</location>
    </subcellularLocation>
</comment>
<feature type="chain" id="PRO_5035804080" evidence="5">
    <location>
        <begin position="20"/>
        <end position="247"/>
    </location>
</feature>
<protein>
    <submittedName>
        <fullName evidence="6">Uncharacterized protein</fullName>
    </submittedName>
</protein>
<keyword evidence="4" id="KW-0843">Virulence</keyword>
<feature type="signal peptide" evidence="5">
    <location>
        <begin position="1"/>
        <end position="19"/>
    </location>
</feature>
<evidence type="ECO:0000313" key="6">
    <source>
        <dbReference type="EMBL" id="KAG7397220.1"/>
    </source>
</evidence>
<evidence type="ECO:0000256" key="1">
    <source>
        <dbReference type="ARBA" id="ARBA00004613"/>
    </source>
</evidence>
<keyword evidence="3" id="KW-0964">Secreted</keyword>
<keyword evidence="5" id="KW-0732">Signal</keyword>
<dbReference type="EMBL" id="JAGDFL010000121">
    <property type="protein sequence ID" value="KAG7397220.1"/>
    <property type="molecule type" value="Genomic_DNA"/>
</dbReference>
<dbReference type="GO" id="GO:0005576">
    <property type="term" value="C:extracellular region"/>
    <property type="evidence" value="ECO:0007669"/>
    <property type="project" value="UniProtKB-SubCell"/>
</dbReference>
<evidence type="ECO:0000313" key="7">
    <source>
        <dbReference type="Proteomes" id="UP000693981"/>
    </source>
</evidence>
<gene>
    <name evidence="6" type="ORF">PHYBOEH_001098</name>
</gene>
<comment type="caution">
    <text evidence="6">The sequence shown here is derived from an EMBL/GenBank/DDBJ whole genome shotgun (WGS) entry which is preliminary data.</text>
</comment>
<dbReference type="PANTHER" id="PTHR33657:SF8">
    <property type="entry name" value="DOMAIN PROTEIN, PUTATIVE (AFU_ORTHOLOGUE AFUA_5G00600)-RELATED"/>
    <property type="match status" value="1"/>
</dbReference>
<keyword evidence="7" id="KW-1185">Reference proteome</keyword>
<dbReference type="AlphaFoldDB" id="A0A8T1X0E0"/>
<comment type="similarity">
    <text evidence="2">Belongs to the Necrosis inducing protein (NPP1) family.</text>
</comment>
<organism evidence="6 7">
    <name type="scientific">Phytophthora boehmeriae</name>
    <dbReference type="NCBI Taxonomy" id="109152"/>
    <lineage>
        <taxon>Eukaryota</taxon>
        <taxon>Sar</taxon>
        <taxon>Stramenopiles</taxon>
        <taxon>Oomycota</taxon>
        <taxon>Peronosporomycetes</taxon>
        <taxon>Peronosporales</taxon>
        <taxon>Peronosporaceae</taxon>
        <taxon>Phytophthora</taxon>
    </lineage>
</organism>